<feature type="compositionally biased region" description="Polar residues" evidence="1">
    <location>
        <begin position="402"/>
        <end position="411"/>
    </location>
</feature>
<evidence type="ECO:0000313" key="3">
    <source>
        <dbReference type="Proteomes" id="UP001056384"/>
    </source>
</evidence>
<sequence>MASQQVSDHYSDDNEFHSLSVQGENDATSEYSDDAFMAPPIHPCPQLQAAFAESILESTEHVEEPEVDNGADAEMRRRRLLDPHHEEDSAVVRWKQRPGAKYHPFVKLIAQLVFGLHLLKEGQAKSNEEVVKILQNHVNEVDGFLERTAEDFDLAIKDIEERTRYLKLPMQHMDIFEVMLDEKKFRTDLLNGNEKIEKIISRTAKAMNAAMSDIHNGIKSTKELSTYLDRIEKRWPADKRDIAEVFAAMRGNEQGWMAYLRDLRTKGDNLRNNLVILEGVIGEISRHAAAASRRNKTQGRQVSGGPEQSGKSSPLRSRYTRDKSSPHYKKPGAWLDKPLPREPGSVTAVKQATMAKPHPVPLATRFEQPRQAVPAPRKSSSTHSPERKRTSSRASAARVPITNVQESTQELSDFLRNSGPLRSHPPDTSRDGHSSGRAPARSQSQGGAHSPNVPNKQFRRSRSQNALAAPSDSHPVARPESRQIARKPVGSATRDDGAAPAMLKFQIPQVRDGFSRRISRRLKNIPAPLLSANNTQSSAPAPRTEVVPRPIDSAHSSSPDGQSHLNDDSNVGEKGNHPGADVPNHEQNLTPDLEKQLSVDPEKEPPRSESRGGHRLFPNVDRPLTPLQAVRYDNSSSAKEALGSNHSSPRTKNTHSSKASRTGSIWKFFSHRKGESRHLLVS</sequence>
<feature type="region of interest" description="Disordered" evidence="1">
    <location>
        <begin position="527"/>
        <end position="664"/>
    </location>
</feature>
<feature type="compositionally biased region" description="Polar residues" evidence="1">
    <location>
        <begin position="554"/>
        <end position="564"/>
    </location>
</feature>
<dbReference type="OrthoDB" id="5389734at2759"/>
<feature type="region of interest" description="Disordered" evidence="1">
    <location>
        <begin position="1"/>
        <end position="32"/>
    </location>
</feature>
<name>A0A9Q9AZQ7_9PEZI</name>
<organism evidence="2 3">
    <name type="scientific">Septoria linicola</name>
    <dbReference type="NCBI Taxonomy" id="215465"/>
    <lineage>
        <taxon>Eukaryota</taxon>
        <taxon>Fungi</taxon>
        <taxon>Dikarya</taxon>
        <taxon>Ascomycota</taxon>
        <taxon>Pezizomycotina</taxon>
        <taxon>Dothideomycetes</taxon>
        <taxon>Dothideomycetidae</taxon>
        <taxon>Mycosphaerellales</taxon>
        <taxon>Mycosphaerellaceae</taxon>
        <taxon>Septoria</taxon>
    </lineage>
</organism>
<feature type="compositionally biased region" description="Basic and acidic residues" evidence="1">
    <location>
        <begin position="424"/>
        <end position="434"/>
    </location>
</feature>
<feature type="compositionally biased region" description="Polar residues" evidence="1">
    <location>
        <begin position="17"/>
        <end position="30"/>
    </location>
</feature>
<keyword evidence="3" id="KW-1185">Reference proteome</keyword>
<dbReference type="EMBL" id="CP099429">
    <property type="protein sequence ID" value="USW59002.1"/>
    <property type="molecule type" value="Genomic_DNA"/>
</dbReference>
<dbReference type="Proteomes" id="UP001056384">
    <property type="component" value="Chromosome 12"/>
</dbReference>
<evidence type="ECO:0000256" key="1">
    <source>
        <dbReference type="SAM" id="MobiDB-lite"/>
    </source>
</evidence>
<protein>
    <submittedName>
        <fullName evidence="2">Uncharacterized protein</fullName>
    </submittedName>
</protein>
<gene>
    <name evidence="2" type="ORF">Slin15195_G123210</name>
</gene>
<dbReference type="AlphaFoldDB" id="A0A9Q9AZQ7"/>
<evidence type="ECO:0000313" key="2">
    <source>
        <dbReference type="EMBL" id="USW59002.1"/>
    </source>
</evidence>
<feature type="compositionally biased region" description="Polar residues" evidence="1">
    <location>
        <begin position="441"/>
        <end position="455"/>
    </location>
</feature>
<proteinExistence type="predicted"/>
<accession>A0A9Q9AZQ7</accession>
<feature type="compositionally biased region" description="Basic and acidic residues" evidence="1">
    <location>
        <begin position="592"/>
        <end position="612"/>
    </location>
</feature>
<feature type="compositionally biased region" description="Polar residues" evidence="1">
    <location>
        <begin position="633"/>
        <end position="663"/>
    </location>
</feature>
<feature type="region of interest" description="Disordered" evidence="1">
    <location>
        <begin position="291"/>
        <end position="504"/>
    </location>
</feature>
<reference evidence="2" key="1">
    <citation type="submission" date="2022-06" db="EMBL/GenBank/DDBJ databases">
        <title>Complete genome sequences of two strains of the flax pathogen Septoria linicola.</title>
        <authorList>
            <person name="Lapalu N."/>
            <person name="Simon A."/>
            <person name="Demenou B."/>
            <person name="Paumier D."/>
            <person name="Guillot M.-P."/>
            <person name="Gout L."/>
            <person name="Valade R."/>
        </authorList>
    </citation>
    <scope>NUCLEOTIDE SEQUENCE</scope>
    <source>
        <strain evidence="2">SE15195</strain>
    </source>
</reference>